<feature type="transmembrane region" description="Helical" evidence="9">
    <location>
        <begin position="21"/>
        <end position="39"/>
    </location>
</feature>
<accession>A0A2R5F2E4</accession>
<organism evidence="11 12">
    <name type="scientific">Paenibacillus agaridevorans</name>
    <dbReference type="NCBI Taxonomy" id="171404"/>
    <lineage>
        <taxon>Bacteria</taxon>
        <taxon>Bacillati</taxon>
        <taxon>Bacillota</taxon>
        <taxon>Bacilli</taxon>
        <taxon>Bacillales</taxon>
        <taxon>Paenibacillaceae</taxon>
        <taxon>Paenibacillus</taxon>
    </lineage>
</organism>
<evidence type="ECO:0000256" key="6">
    <source>
        <dbReference type="ARBA" id="ARBA00022989"/>
    </source>
</evidence>
<evidence type="ECO:0000256" key="3">
    <source>
        <dbReference type="ARBA" id="ARBA00022448"/>
    </source>
</evidence>
<comment type="similarity">
    <text evidence="2">Belongs to the ABC-2 integral membrane protein family.</text>
</comment>
<comment type="subcellular location">
    <subcellularLocation>
        <location evidence="1">Cell membrane</location>
        <topology evidence="1">Multi-pass membrane protein</topology>
    </subcellularLocation>
</comment>
<evidence type="ECO:0000313" key="11">
    <source>
        <dbReference type="EMBL" id="GBG12319.1"/>
    </source>
</evidence>
<dbReference type="PANTHER" id="PTHR30294:SF38">
    <property type="entry name" value="TRANSPORT PERMEASE PROTEIN"/>
    <property type="match status" value="1"/>
</dbReference>
<feature type="transmembrane region" description="Helical" evidence="9">
    <location>
        <begin position="193"/>
        <end position="212"/>
    </location>
</feature>
<feature type="transmembrane region" description="Helical" evidence="9">
    <location>
        <begin position="233"/>
        <end position="256"/>
    </location>
</feature>
<dbReference type="EMBL" id="BDQX01000458">
    <property type="protein sequence ID" value="GBG12319.1"/>
    <property type="molecule type" value="Genomic_DNA"/>
</dbReference>
<dbReference type="GO" id="GO:0140359">
    <property type="term" value="F:ABC-type transporter activity"/>
    <property type="evidence" value="ECO:0007669"/>
    <property type="project" value="InterPro"/>
</dbReference>
<keyword evidence="6 9" id="KW-1133">Transmembrane helix</keyword>
<feature type="region of interest" description="Disordered" evidence="8">
    <location>
        <begin position="141"/>
        <end position="166"/>
    </location>
</feature>
<protein>
    <submittedName>
        <fullName evidence="11">ABC transporter permease</fullName>
    </submittedName>
</protein>
<dbReference type="Pfam" id="PF12698">
    <property type="entry name" value="ABC2_membrane_3"/>
    <property type="match status" value="1"/>
</dbReference>
<keyword evidence="4" id="KW-1003">Cell membrane</keyword>
<evidence type="ECO:0000256" key="2">
    <source>
        <dbReference type="ARBA" id="ARBA00007783"/>
    </source>
</evidence>
<dbReference type="PROSITE" id="PS51012">
    <property type="entry name" value="ABC_TM2"/>
    <property type="match status" value="1"/>
</dbReference>
<dbReference type="AlphaFoldDB" id="A0A2R5F2E4"/>
<evidence type="ECO:0000259" key="10">
    <source>
        <dbReference type="PROSITE" id="PS51012"/>
    </source>
</evidence>
<dbReference type="InterPro" id="IPR047817">
    <property type="entry name" value="ABC2_TM_bact-type"/>
</dbReference>
<reference evidence="11 12" key="1">
    <citation type="submission" date="2017-08" db="EMBL/GenBank/DDBJ databases">
        <title>Substantial Increase in Enzyme Production by Combined Drug-Resistance Mutations in Paenibacillus agaridevorans.</title>
        <authorList>
            <person name="Tanaka Y."/>
            <person name="Funane K."/>
            <person name="Hosaka T."/>
            <person name="Shiwa Y."/>
            <person name="Fujita N."/>
            <person name="Miyazaki T."/>
            <person name="Yoshikawa H."/>
            <person name="Murakami K."/>
            <person name="Kasahara K."/>
            <person name="Inaoka T."/>
            <person name="Hiraga Y."/>
            <person name="Ochi K."/>
        </authorList>
    </citation>
    <scope>NUCLEOTIDE SEQUENCE [LARGE SCALE GENOMIC DNA]</scope>
    <source>
        <strain evidence="11 12">T-3040</strain>
    </source>
</reference>
<evidence type="ECO:0000256" key="8">
    <source>
        <dbReference type="SAM" id="MobiDB-lite"/>
    </source>
</evidence>
<keyword evidence="5 9" id="KW-0812">Transmembrane</keyword>
<dbReference type="RefSeq" id="WP_108996336.1">
    <property type="nucleotide sequence ID" value="NZ_BDQX01000458.1"/>
</dbReference>
<evidence type="ECO:0000313" key="12">
    <source>
        <dbReference type="Proteomes" id="UP000245202"/>
    </source>
</evidence>
<evidence type="ECO:0000256" key="5">
    <source>
        <dbReference type="ARBA" id="ARBA00022692"/>
    </source>
</evidence>
<feature type="transmembrane region" description="Helical" evidence="9">
    <location>
        <begin position="355"/>
        <end position="377"/>
    </location>
</feature>
<keyword evidence="7 9" id="KW-0472">Membrane</keyword>
<dbReference type="InterPro" id="IPR013525">
    <property type="entry name" value="ABC2_TM"/>
</dbReference>
<gene>
    <name evidence="11" type="ORF">PAT3040_07192</name>
</gene>
<keyword evidence="3" id="KW-0813">Transport</keyword>
<dbReference type="PANTHER" id="PTHR30294">
    <property type="entry name" value="MEMBRANE COMPONENT OF ABC TRANSPORTER YHHJ-RELATED"/>
    <property type="match status" value="1"/>
</dbReference>
<proteinExistence type="inferred from homology"/>
<feature type="transmembrane region" description="Helical" evidence="9">
    <location>
        <begin position="299"/>
        <end position="317"/>
    </location>
</feature>
<dbReference type="GO" id="GO:0005886">
    <property type="term" value="C:plasma membrane"/>
    <property type="evidence" value="ECO:0007669"/>
    <property type="project" value="UniProtKB-SubCell"/>
</dbReference>
<evidence type="ECO:0000256" key="1">
    <source>
        <dbReference type="ARBA" id="ARBA00004651"/>
    </source>
</evidence>
<evidence type="ECO:0000256" key="4">
    <source>
        <dbReference type="ARBA" id="ARBA00022475"/>
    </source>
</evidence>
<dbReference type="Proteomes" id="UP000245202">
    <property type="component" value="Unassembled WGS sequence"/>
</dbReference>
<evidence type="ECO:0000256" key="7">
    <source>
        <dbReference type="ARBA" id="ARBA00023136"/>
    </source>
</evidence>
<sequence length="383" mass="41101">MRIRALTLRIIRQFFRDKRTLALLIAAPLLVLSLMYLVFNGDSYTPKIGVIGIPDSLAKQAEGLDADVRAFGSPELAEKALEAQDIDAYVLWDGSAPAIRLEGSDPARNRAVLSVASAWLGQTGMSAGIGVPAGKGAPADTNAHLNDVADTSSNAHSEADKGTSAQAGPAAAPAIEYLHGGPAMTTFDSLGPVFIGVFAFFFVFLIAGVSFLKERTSGTLERLLATPLRRWEIVAGYIFGFGLFTGIQAVLIALYSVHVLGLMMDGSIWYVLLVMLLLSATALSLGTFLSAFAHTEFQMIQFIPLVIVPQIFFSGLFDLESMSPWLRWLSHLMPLTYGADALRGVMLRGEGWSGIAGDVLVLAGLSLLFMGANVLALRKHRKI</sequence>
<feature type="transmembrane region" description="Helical" evidence="9">
    <location>
        <begin position="268"/>
        <end position="292"/>
    </location>
</feature>
<comment type="caution">
    <text evidence="11">The sequence shown here is derived from an EMBL/GenBank/DDBJ whole genome shotgun (WGS) entry which is preliminary data.</text>
</comment>
<dbReference type="InterPro" id="IPR051449">
    <property type="entry name" value="ABC-2_transporter_component"/>
</dbReference>
<feature type="domain" description="ABC transmembrane type-2" evidence="10">
    <location>
        <begin position="142"/>
        <end position="380"/>
    </location>
</feature>
<evidence type="ECO:0000256" key="9">
    <source>
        <dbReference type="SAM" id="Phobius"/>
    </source>
</evidence>
<name>A0A2R5F2E4_9BACL</name>
<keyword evidence="12" id="KW-1185">Reference proteome</keyword>